<dbReference type="InterPro" id="IPR007387">
    <property type="entry name" value="TRAP_DctQ"/>
</dbReference>
<evidence type="ECO:0000256" key="9">
    <source>
        <dbReference type="RuleBase" id="RU369079"/>
    </source>
</evidence>
<evidence type="ECO:0000313" key="11">
    <source>
        <dbReference type="EMBL" id="GHF49499.1"/>
    </source>
</evidence>
<accession>A0A8J3M802</accession>
<dbReference type="EMBL" id="BNCJ01000004">
    <property type="protein sequence ID" value="GHF49499.1"/>
    <property type="molecule type" value="Genomic_DNA"/>
</dbReference>
<reference evidence="11" key="2">
    <citation type="submission" date="2020-09" db="EMBL/GenBank/DDBJ databases">
        <authorList>
            <person name="Sun Q."/>
            <person name="Kim S."/>
        </authorList>
    </citation>
    <scope>NUCLEOTIDE SEQUENCE</scope>
    <source>
        <strain evidence="11">KCTC 42650</strain>
    </source>
</reference>
<dbReference type="RefSeq" id="WP_189680083.1">
    <property type="nucleotide sequence ID" value="NZ_BNCJ01000004.1"/>
</dbReference>
<dbReference type="AlphaFoldDB" id="A0A8J3M802"/>
<evidence type="ECO:0000256" key="2">
    <source>
        <dbReference type="ARBA" id="ARBA00022448"/>
    </source>
</evidence>
<reference evidence="11" key="1">
    <citation type="journal article" date="2014" name="Int. J. Syst. Evol. Microbiol.">
        <title>Complete genome sequence of Corynebacterium casei LMG S-19264T (=DSM 44701T), isolated from a smear-ripened cheese.</title>
        <authorList>
            <consortium name="US DOE Joint Genome Institute (JGI-PGF)"/>
            <person name="Walter F."/>
            <person name="Albersmeier A."/>
            <person name="Kalinowski J."/>
            <person name="Ruckert C."/>
        </authorList>
    </citation>
    <scope>NUCLEOTIDE SEQUENCE</scope>
    <source>
        <strain evidence="11">KCTC 42650</strain>
    </source>
</reference>
<proteinExistence type="inferred from homology"/>
<comment type="caution">
    <text evidence="11">The sequence shown here is derived from an EMBL/GenBank/DDBJ whole genome shotgun (WGS) entry which is preliminary data.</text>
</comment>
<keyword evidence="7 9" id="KW-0472">Membrane</keyword>
<evidence type="ECO:0000256" key="7">
    <source>
        <dbReference type="ARBA" id="ARBA00023136"/>
    </source>
</evidence>
<evidence type="ECO:0000256" key="4">
    <source>
        <dbReference type="ARBA" id="ARBA00022519"/>
    </source>
</evidence>
<evidence type="ECO:0000256" key="6">
    <source>
        <dbReference type="ARBA" id="ARBA00022989"/>
    </source>
</evidence>
<evidence type="ECO:0000256" key="5">
    <source>
        <dbReference type="ARBA" id="ARBA00022692"/>
    </source>
</evidence>
<comment type="similarity">
    <text evidence="8 9">Belongs to the TRAP transporter small permease family.</text>
</comment>
<sequence>MKFFHAISRFSVAVGSLSGLATGIMMVVILVDVIGRAFFAAPLPLATEISVMLLIVKVFLGMAGAQATDSNFQVTVLTDQLSTRLRHFQRLLTLLIALLGISLITWFAAKYAISSTQKGEMSFGVHPWPIWPERIILAAGLVLLVVQLAVDLIGTMIWGEAKMKAGLPDHSGAI</sequence>
<organism evidence="11 12">
    <name type="scientific">Seohaeicola zhoushanensis</name>
    <dbReference type="NCBI Taxonomy" id="1569283"/>
    <lineage>
        <taxon>Bacteria</taxon>
        <taxon>Pseudomonadati</taxon>
        <taxon>Pseudomonadota</taxon>
        <taxon>Alphaproteobacteria</taxon>
        <taxon>Rhodobacterales</taxon>
        <taxon>Roseobacteraceae</taxon>
        <taxon>Seohaeicola</taxon>
    </lineage>
</organism>
<keyword evidence="5 9" id="KW-0812">Transmembrane</keyword>
<evidence type="ECO:0000256" key="1">
    <source>
        <dbReference type="ARBA" id="ARBA00004429"/>
    </source>
</evidence>
<dbReference type="Pfam" id="PF04290">
    <property type="entry name" value="DctQ"/>
    <property type="match status" value="1"/>
</dbReference>
<comment type="subunit">
    <text evidence="9">The complex comprises the extracytoplasmic solute receptor protein and the two transmembrane proteins.</text>
</comment>
<keyword evidence="4 9" id="KW-0997">Cell inner membrane</keyword>
<evidence type="ECO:0000256" key="8">
    <source>
        <dbReference type="ARBA" id="ARBA00038436"/>
    </source>
</evidence>
<dbReference type="InterPro" id="IPR055348">
    <property type="entry name" value="DctQ"/>
</dbReference>
<comment type="subcellular location">
    <subcellularLocation>
        <location evidence="1 9">Cell inner membrane</location>
        <topology evidence="1 9">Multi-pass membrane protein</topology>
    </subcellularLocation>
</comment>
<evidence type="ECO:0000256" key="3">
    <source>
        <dbReference type="ARBA" id="ARBA00022475"/>
    </source>
</evidence>
<dbReference type="Proteomes" id="UP000626220">
    <property type="component" value="Unassembled WGS sequence"/>
</dbReference>
<keyword evidence="2 9" id="KW-0813">Transport</keyword>
<dbReference type="GO" id="GO:0022857">
    <property type="term" value="F:transmembrane transporter activity"/>
    <property type="evidence" value="ECO:0007669"/>
    <property type="project" value="UniProtKB-UniRule"/>
</dbReference>
<feature type="transmembrane region" description="Helical" evidence="9">
    <location>
        <begin position="37"/>
        <end position="60"/>
    </location>
</feature>
<evidence type="ECO:0000259" key="10">
    <source>
        <dbReference type="Pfam" id="PF04290"/>
    </source>
</evidence>
<feature type="domain" description="Tripartite ATP-independent periplasmic transporters DctQ component" evidence="10">
    <location>
        <begin position="25"/>
        <end position="154"/>
    </location>
</feature>
<comment type="function">
    <text evidence="9">Part of the tripartite ATP-independent periplasmic (TRAP) transport system.</text>
</comment>
<dbReference type="PANTHER" id="PTHR35011">
    <property type="entry name" value="2,3-DIKETO-L-GULONATE TRAP TRANSPORTER SMALL PERMEASE PROTEIN YIAM"/>
    <property type="match status" value="1"/>
</dbReference>
<protein>
    <recommendedName>
        <fullName evidence="9">TRAP transporter small permease protein</fullName>
    </recommendedName>
</protein>
<gene>
    <name evidence="11" type="ORF">GCM10017056_21530</name>
</gene>
<feature type="transmembrane region" description="Helical" evidence="9">
    <location>
        <begin position="91"/>
        <end position="113"/>
    </location>
</feature>
<feature type="transmembrane region" description="Helical" evidence="9">
    <location>
        <begin position="12"/>
        <end position="31"/>
    </location>
</feature>
<keyword evidence="6 9" id="KW-1133">Transmembrane helix</keyword>
<keyword evidence="12" id="KW-1185">Reference proteome</keyword>
<dbReference type="GO" id="GO:0005886">
    <property type="term" value="C:plasma membrane"/>
    <property type="evidence" value="ECO:0007669"/>
    <property type="project" value="UniProtKB-SubCell"/>
</dbReference>
<feature type="transmembrane region" description="Helical" evidence="9">
    <location>
        <begin position="135"/>
        <end position="158"/>
    </location>
</feature>
<evidence type="ECO:0000313" key="12">
    <source>
        <dbReference type="Proteomes" id="UP000626220"/>
    </source>
</evidence>
<name>A0A8J3M802_9RHOB</name>
<keyword evidence="3" id="KW-1003">Cell membrane</keyword>